<accession>F9FP17</accession>
<dbReference type="PANTHER" id="PTHR46224">
    <property type="entry name" value="ANKYRIN REPEAT FAMILY PROTEIN"/>
    <property type="match status" value="1"/>
</dbReference>
<dbReference type="PANTHER" id="PTHR46224:SF64">
    <property type="entry name" value="IQ MOTIF AND ANKYRIN REPEAT DOMAIN-CONTAINING PROTEIN 1"/>
    <property type="match status" value="1"/>
</dbReference>
<reference evidence="1" key="1">
    <citation type="journal article" date="2012" name="Mol. Plant Microbe Interact.">
        <title>A highly conserved effector in Fusarium oxysporum is required for full virulence on Arabidopsis.</title>
        <authorList>
            <person name="Thatcher L.F."/>
            <person name="Gardiner D.M."/>
            <person name="Kazan K."/>
            <person name="Manners J."/>
        </authorList>
    </citation>
    <scope>NUCLEOTIDE SEQUENCE [LARGE SCALE GENOMIC DNA]</scope>
    <source>
        <strain evidence="1">Fo5176</strain>
    </source>
</reference>
<name>F9FP17_FUSOF</name>
<dbReference type="OrthoDB" id="426293at2759"/>
<dbReference type="Pfam" id="PF00023">
    <property type="entry name" value="Ank"/>
    <property type="match status" value="1"/>
</dbReference>
<dbReference type="AlphaFoldDB" id="F9FP17"/>
<comment type="caution">
    <text evidence="1">The sequence shown here is derived from an EMBL/GenBank/DDBJ whole genome shotgun (WGS) entry which is preliminary data.</text>
</comment>
<dbReference type="InterPro" id="IPR051616">
    <property type="entry name" value="Cul2-RING_E3_ligase_SR"/>
</dbReference>
<dbReference type="EMBL" id="AFQF01002449">
    <property type="protein sequence ID" value="EGU81345.1"/>
    <property type="molecule type" value="Genomic_DNA"/>
</dbReference>
<evidence type="ECO:0000313" key="1">
    <source>
        <dbReference type="EMBL" id="EGU81345.1"/>
    </source>
</evidence>
<dbReference type="InterPro" id="IPR036770">
    <property type="entry name" value="Ankyrin_rpt-contain_sf"/>
</dbReference>
<organism evidence="1">
    <name type="scientific">Fusarium oxysporum (strain Fo5176)</name>
    <name type="common">Fusarium vascular wilt</name>
    <dbReference type="NCBI Taxonomy" id="660025"/>
    <lineage>
        <taxon>Eukaryota</taxon>
        <taxon>Fungi</taxon>
        <taxon>Dikarya</taxon>
        <taxon>Ascomycota</taxon>
        <taxon>Pezizomycotina</taxon>
        <taxon>Sordariomycetes</taxon>
        <taxon>Hypocreomycetidae</taxon>
        <taxon>Hypocreales</taxon>
        <taxon>Nectriaceae</taxon>
        <taxon>Fusarium</taxon>
        <taxon>Fusarium oxysporum species complex</taxon>
    </lineage>
</organism>
<dbReference type="STRING" id="660025.F9FP17"/>
<dbReference type="InterPro" id="IPR002110">
    <property type="entry name" value="Ankyrin_rpt"/>
</dbReference>
<dbReference type="Gene3D" id="1.25.40.20">
    <property type="entry name" value="Ankyrin repeat-containing domain"/>
    <property type="match status" value="1"/>
</dbReference>
<protein>
    <submittedName>
        <fullName evidence="1">Uncharacterized protein</fullName>
    </submittedName>
</protein>
<proteinExistence type="predicted"/>
<sequence length="321" mass="35631">MFQSPHPRRMLNEAIRERSLSQLVPAMEMIKADPQLLSSLQEWLPSILGRCVRHGSIDLVRYLLKCEKAPVASLSPLAVAANSSIPLLELLVAHGWDLNKAEVDRSLKRGDKLIDLVCDDHQLVCWLVEHGARVMDGEVDLYEIFPQPAPLLETCAVRGSVATFRFLQSKGALLGHRTLHRAAGEAASFGADPFTYQEVHDQAVGDDAGARNERAEMLVFLVDEMELDINAMDSTVPYRAYHWGTPLCYAAVKEKGAHVVRWLLEKGAQPKVETAQNVADAEMLAKLTGCTENARILHMTQIGLRTIPATMAREYMLLDSL</sequence>
<gene>
    <name evidence="1" type="ORF">FOXB_08147</name>
</gene>
<dbReference type="SUPFAM" id="SSF48403">
    <property type="entry name" value="Ankyrin repeat"/>
    <property type="match status" value="1"/>
</dbReference>